<dbReference type="HOGENOM" id="CLU_010194_1_0_1"/>
<comment type="caution">
    <text evidence="5">The sequence shown here is derived from an EMBL/GenBank/DDBJ whole genome shotgun (WGS) entry which is preliminary data.</text>
</comment>
<dbReference type="GO" id="GO:0016616">
    <property type="term" value="F:oxidoreductase activity, acting on the CH-OH group of donors, NAD or NADP as acceptor"/>
    <property type="evidence" value="ECO:0007669"/>
    <property type="project" value="TreeGrafter"/>
</dbReference>
<dbReference type="AlphaFoldDB" id="A0A059J090"/>
<evidence type="ECO:0000259" key="4">
    <source>
        <dbReference type="SMART" id="SM00822"/>
    </source>
</evidence>
<keyword evidence="3" id="KW-0560">Oxidoreductase</keyword>
<sequence>MATYYGKNAVIIGGSHGIGLEVAKALVSQGARVVVSGRRAEPVEAAAKELNGIVARAALVVQSDITSMKSHGELEDSVKQHLLTDGRATIDFLFINAAYANLLPFKSVTEEDFDKHFNTNTRGPFFIAQRLIPYIRQGGSIVFTTSVSIGTGYPGMAAYSASKAAVYSIVQTLAAELASGKNGKEGIRVNAVSPGFVDTPTMGIISATKEDKEAFAKIGAQTSPMGRIAKPIEIAKAALFLGFDATYTTGIEFVADGGSRYLSTQLEGH</sequence>
<dbReference type="OrthoDB" id="47007at2759"/>
<gene>
    <name evidence="5" type="ORF">H109_06952</name>
</gene>
<dbReference type="InterPro" id="IPR002347">
    <property type="entry name" value="SDR_fam"/>
</dbReference>
<dbReference type="InterPro" id="IPR036291">
    <property type="entry name" value="NAD(P)-bd_dom_sf"/>
</dbReference>
<dbReference type="PRINTS" id="PR00081">
    <property type="entry name" value="GDHRDH"/>
</dbReference>
<dbReference type="Proteomes" id="UP000024533">
    <property type="component" value="Unassembled WGS sequence"/>
</dbReference>
<dbReference type="CDD" id="cd05233">
    <property type="entry name" value="SDR_c"/>
    <property type="match status" value="1"/>
</dbReference>
<name>A0A059J090_TRIIM</name>
<dbReference type="STRING" id="1215338.A0A059J090"/>
<evidence type="ECO:0000256" key="3">
    <source>
        <dbReference type="ARBA" id="ARBA00023002"/>
    </source>
</evidence>
<evidence type="ECO:0000313" key="5">
    <source>
        <dbReference type="EMBL" id="KDB21108.1"/>
    </source>
</evidence>
<dbReference type="PROSITE" id="PS00061">
    <property type="entry name" value="ADH_SHORT"/>
    <property type="match status" value="1"/>
</dbReference>
<reference evidence="5 6" key="1">
    <citation type="submission" date="2014-02" db="EMBL/GenBank/DDBJ databases">
        <title>The Genome Sequence of Trichophyton interdigitale MR816.</title>
        <authorList>
            <consortium name="The Broad Institute Genomics Platform"/>
            <person name="Cuomo C.A."/>
            <person name="White T.C."/>
            <person name="Graser Y."/>
            <person name="Martinez-Rossi N."/>
            <person name="Heitman J."/>
            <person name="Young S.K."/>
            <person name="Zeng Q."/>
            <person name="Gargeya S."/>
            <person name="Abouelleil A."/>
            <person name="Alvarado L."/>
            <person name="Chapman S.B."/>
            <person name="Gainer-Dewar J."/>
            <person name="Goldberg J."/>
            <person name="Griggs A."/>
            <person name="Gujja S."/>
            <person name="Hansen M."/>
            <person name="Howarth C."/>
            <person name="Imamovic A."/>
            <person name="Larimer J."/>
            <person name="Martinez D."/>
            <person name="Murphy C."/>
            <person name="Pearson M.D."/>
            <person name="Persinoti G."/>
            <person name="Poon T."/>
            <person name="Priest M."/>
            <person name="Roberts A.D."/>
            <person name="Saif S."/>
            <person name="Shea T.D."/>
            <person name="Sykes S.N."/>
            <person name="Wortman J."/>
            <person name="Nusbaum C."/>
            <person name="Birren B."/>
        </authorList>
    </citation>
    <scope>NUCLEOTIDE SEQUENCE [LARGE SCALE GENOMIC DNA]</scope>
    <source>
        <strain evidence="5 6">MR816</strain>
    </source>
</reference>
<evidence type="ECO:0000256" key="2">
    <source>
        <dbReference type="ARBA" id="ARBA00022857"/>
    </source>
</evidence>
<dbReference type="SMART" id="SM00822">
    <property type="entry name" value="PKS_KR"/>
    <property type="match status" value="1"/>
</dbReference>
<dbReference type="SUPFAM" id="SSF51735">
    <property type="entry name" value="NAD(P)-binding Rossmann-fold domains"/>
    <property type="match status" value="1"/>
</dbReference>
<organism evidence="5 6">
    <name type="scientific">Trichophyton interdigitale (strain MR816)</name>
    <dbReference type="NCBI Taxonomy" id="1215338"/>
    <lineage>
        <taxon>Eukaryota</taxon>
        <taxon>Fungi</taxon>
        <taxon>Dikarya</taxon>
        <taxon>Ascomycota</taxon>
        <taxon>Pezizomycotina</taxon>
        <taxon>Eurotiomycetes</taxon>
        <taxon>Eurotiomycetidae</taxon>
        <taxon>Onygenales</taxon>
        <taxon>Arthrodermataceae</taxon>
        <taxon>Trichophyton</taxon>
    </lineage>
</organism>
<dbReference type="InterPro" id="IPR057326">
    <property type="entry name" value="KR_dom"/>
</dbReference>
<dbReference type="OMA" id="KGPYFLM"/>
<evidence type="ECO:0000313" key="6">
    <source>
        <dbReference type="Proteomes" id="UP000024533"/>
    </source>
</evidence>
<comment type="similarity">
    <text evidence="1">Belongs to the short-chain dehydrogenases/reductases (SDR) family.</text>
</comment>
<protein>
    <recommendedName>
        <fullName evidence="4">Ketoreductase domain-containing protein</fullName>
    </recommendedName>
</protein>
<dbReference type="PANTHER" id="PTHR42760">
    <property type="entry name" value="SHORT-CHAIN DEHYDROGENASES/REDUCTASES FAMILY MEMBER"/>
    <property type="match status" value="1"/>
</dbReference>
<dbReference type="PRINTS" id="PR00080">
    <property type="entry name" value="SDRFAMILY"/>
</dbReference>
<dbReference type="EMBL" id="AOKY01000595">
    <property type="protein sequence ID" value="KDB21108.1"/>
    <property type="molecule type" value="Genomic_DNA"/>
</dbReference>
<dbReference type="InterPro" id="IPR020904">
    <property type="entry name" value="Sc_DH/Rdtase_CS"/>
</dbReference>
<keyword evidence="2" id="KW-0521">NADP</keyword>
<feature type="domain" description="Ketoreductase" evidence="4">
    <location>
        <begin position="7"/>
        <end position="181"/>
    </location>
</feature>
<dbReference type="FunFam" id="3.40.50.720:FF:000084">
    <property type="entry name" value="Short-chain dehydrogenase reductase"/>
    <property type="match status" value="1"/>
</dbReference>
<proteinExistence type="inferred from homology"/>
<dbReference type="Pfam" id="PF13561">
    <property type="entry name" value="adh_short_C2"/>
    <property type="match status" value="1"/>
</dbReference>
<dbReference type="Gene3D" id="3.40.50.720">
    <property type="entry name" value="NAD(P)-binding Rossmann-like Domain"/>
    <property type="match status" value="1"/>
</dbReference>
<dbReference type="PANTHER" id="PTHR42760:SF115">
    <property type="entry name" value="3-OXOACYL-[ACYL-CARRIER-PROTEIN] REDUCTASE FABG"/>
    <property type="match status" value="1"/>
</dbReference>
<evidence type="ECO:0000256" key="1">
    <source>
        <dbReference type="ARBA" id="ARBA00006484"/>
    </source>
</evidence>
<accession>A0A059J090</accession>
<keyword evidence="6" id="KW-1185">Reference proteome</keyword>